<gene>
    <name evidence="2" type="ORF">EVG20_g8402</name>
</gene>
<comment type="caution">
    <text evidence="2">The sequence shown here is derived from an EMBL/GenBank/DDBJ whole genome shotgun (WGS) entry which is preliminary data.</text>
</comment>
<proteinExistence type="predicted"/>
<feature type="compositionally biased region" description="Polar residues" evidence="1">
    <location>
        <begin position="166"/>
        <end position="176"/>
    </location>
</feature>
<sequence>MDTPTKRVWSQHGSAQFNAVSPEGWSPEPDLQGRLQDTDISIHCFIYVSPFVIRSVGPESIQCGLEAEAERSESNRPTIPTRRRHDIHERVLGRARMLKLKLKAQGWLESDLAQEQSTEAYVHSQVTTQVEAPNQWKPNVTIHQPRPWSLTTRFNSPVARGPPSTIPSTDIASRST</sequence>
<dbReference type="Proteomes" id="UP000298327">
    <property type="component" value="Unassembled WGS sequence"/>
</dbReference>
<dbReference type="EMBL" id="SEOQ01000725">
    <property type="protein sequence ID" value="TFY57797.1"/>
    <property type="molecule type" value="Genomic_DNA"/>
</dbReference>
<name>A0A4Y9Y899_9AGAM</name>
<keyword evidence="3" id="KW-1185">Reference proteome</keyword>
<evidence type="ECO:0000313" key="2">
    <source>
        <dbReference type="EMBL" id="TFY57797.1"/>
    </source>
</evidence>
<dbReference type="AlphaFoldDB" id="A0A4Y9Y899"/>
<evidence type="ECO:0000313" key="3">
    <source>
        <dbReference type="Proteomes" id="UP000298327"/>
    </source>
</evidence>
<reference evidence="2 3" key="1">
    <citation type="submission" date="2019-02" db="EMBL/GenBank/DDBJ databases">
        <title>Genome sequencing of the rare red list fungi Dentipellis fragilis.</title>
        <authorList>
            <person name="Buettner E."/>
            <person name="Kellner H."/>
        </authorList>
    </citation>
    <scope>NUCLEOTIDE SEQUENCE [LARGE SCALE GENOMIC DNA]</scope>
    <source>
        <strain evidence="2 3">DSM 105465</strain>
    </source>
</reference>
<organism evidence="2 3">
    <name type="scientific">Dentipellis fragilis</name>
    <dbReference type="NCBI Taxonomy" id="205917"/>
    <lineage>
        <taxon>Eukaryota</taxon>
        <taxon>Fungi</taxon>
        <taxon>Dikarya</taxon>
        <taxon>Basidiomycota</taxon>
        <taxon>Agaricomycotina</taxon>
        <taxon>Agaricomycetes</taxon>
        <taxon>Russulales</taxon>
        <taxon>Hericiaceae</taxon>
        <taxon>Dentipellis</taxon>
    </lineage>
</organism>
<accession>A0A4Y9Y899</accession>
<protein>
    <submittedName>
        <fullName evidence="2">Uncharacterized protein</fullName>
    </submittedName>
</protein>
<feature type="region of interest" description="Disordered" evidence="1">
    <location>
        <begin position="154"/>
        <end position="176"/>
    </location>
</feature>
<evidence type="ECO:0000256" key="1">
    <source>
        <dbReference type="SAM" id="MobiDB-lite"/>
    </source>
</evidence>